<evidence type="ECO:0000313" key="2">
    <source>
        <dbReference type="EMBL" id="KAF0459951.1"/>
    </source>
</evidence>
<feature type="compositionally biased region" description="Basic and acidic residues" evidence="1">
    <location>
        <begin position="147"/>
        <end position="159"/>
    </location>
</feature>
<feature type="compositionally biased region" description="Low complexity" evidence="1">
    <location>
        <begin position="29"/>
        <end position="49"/>
    </location>
</feature>
<sequence>MTTLGNTDTPGYKPLYNTNSSISKEKSSVSEVSSNTTSRESLTSRETVSSIELSTNTTFQLSKSNNTGKISRIVVEPRDYTSKCKMGKGFVTLYADKRYKNVYVYELPLGPHETCSDAIKREIYLKDPERMIINLGTVRTRAGGMGKEADGSFIPRDKPNVNSNGREGPDSLKPWPNLVVEVASLETEAHLLDAVRNYWLYPGRAHDVIAVKLVRSDTIISRIKVWHFCTDNRTSEELVPITEFEFKTIDDNNQILIQPQQFTININTECLFHGMPSNFHIPASITNPLVIDFYYVLSNMEKELSLEKIIFEIKTKNTELKAKNIKVKAKNEKLTQILEEHGFRFMKLEQNNKDTAIKNNEVKSRLTKLKQLQNNSNNINTNCRLLEDVLKKIINL</sequence>
<protein>
    <submittedName>
        <fullName evidence="2">Uncharacterized protein</fullName>
    </submittedName>
</protein>
<dbReference type="EMBL" id="WTPW01001050">
    <property type="protein sequence ID" value="KAF0459951.1"/>
    <property type="molecule type" value="Genomic_DNA"/>
</dbReference>
<keyword evidence="3" id="KW-1185">Reference proteome</keyword>
<name>A0A8H3XHM9_GIGMA</name>
<proteinExistence type="predicted"/>
<dbReference type="Proteomes" id="UP000439903">
    <property type="component" value="Unassembled WGS sequence"/>
</dbReference>
<feature type="region of interest" description="Disordered" evidence="1">
    <location>
        <begin position="1"/>
        <end position="49"/>
    </location>
</feature>
<feature type="region of interest" description="Disordered" evidence="1">
    <location>
        <begin position="146"/>
        <end position="169"/>
    </location>
</feature>
<gene>
    <name evidence="2" type="ORF">F8M41_000647</name>
</gene>
<dbReference type="OrthoDB" id="2391321at2759"/>
<reference evidence="2 3" key="1">
    <citation type="journal article" date="2019" name="Environ. Microbiol.">
        <title>At the nexus of three kingdoms: the genome of the mycorrhizal fungus Gigaspora margarita provides insights into plant, endobacterial and fungal interactions.</title>
        <authorList>
            <person name="Venice F."/>
            <person name="Ghignone S."/>
            <person name="Salvioli di Fossalunga A."/>
            <person name="Amselem J."/>
            <person name="Novero M."/>
            <person name="Xianan X."/>
            <person name="Sedzielewska Toro K."/>
            <person name="Morin E."/>
            <person name="Lipzen A."/>
            <person name="Grigoriev I.V."/>
            <person name="Henrissat B."/>
            <person name="Martin F.M."/>
            <person name="Bonfante P."/>
        </authorList>
    </citation>
    <scope>NUCLEOTIDE SEQUENCE [LARGE SCALE GENOMIC DNA]</scope>
    <source>
        <strain evidence="2 3">BEG34</strain>
    </source>
</reference>
<organism evidence="2 3">
    <name type="scientific">Gigaspora margarita</name>
    <dbReference type="NCBI Taxonomy" id="4874"/>
    <lineage>
        <taxon>Eukaryota</taxon>
        <taxon>Fungi</taxon>
        <taxon>Fungi incertae sedis</taxon>
        <taxon>Mucoromycota</taxon>
        <taxon>Glomeromycotina</taxon>
        <taxon>Glomeromycetes</taxon>
        <taxon>Diversisporales</taxon>
        <taxon>Gigasporaceae</taxon>
        <taxon>Gigaspora</taxon>
    </lineage>
</organism>
<evidence type="ECO:0000313" key="3">
    <source>
        <dbReference type="Proteomes" id="UP000439903"/>
    </source>
</evidence>
<dbReference type="AlphaFoldDB" id="A0A8H3XHM9"/>
<accession>A0A8H3XHM9</accession>
<evidence type="ECO:0000256" key="1">
    <source>
        <dbReference type="SAM" id="MobiDB-lite"/>
    </source>
</evidence>
<comment type="caution">
    <text evidence="2">The sequence shown here is derived from an EMBL/GenBank/DDBJ whole genome shotgun (WGS) entry which is preliminary data.</text>
</comment>